<comment type="similarity">
    <text evidence="1 2">Belongs to the anti-sigma-factor antagonist family.</text>
</comment>
<dbReference type="EMBL" id="SWMS01000002">
    <property type="protein sequence ID" value="TKG72508.1"/>
    <property type="molecule type" value="Genomic_DNA"/>
</dbReference>
<feature type="domain" description="STAS" evidence="3">
    <location>
        <begin position="37"/>
        <end position="145"/>
    </location>
</feature>
<comment type="caution">
    <text evidence="4">The sequence shown here is derived from an EMBL/GenBank/DDBJ whole genome shotgun (WGS) entry which is preliminary data.</text>
</comment>
<dbReference type="Pfam" id="PF01740">
    <property type="entry name" value="STAS"/>
    <property type="match status" value="1"/>
</dbReference>
<dbReference type="Proteomes" id="UP000309992">
    <property type="component" value="Unassembled WGS sequence"/>
</dbReference>
<evidence type="ECO:0000313" key="5">
    <source>
        <dbReference type="Proteomes" id="UP000309992"/>
    </source>
</evidence>
<gene>
    <name evidence="4" type="ORF">FCN18_04440</name>
</gene>
<dbReference type="CDD" id="cd07043">
    <property type="entry name" value="STAS_anti-anti-sigma_factors"/>
    <property type="match status" value="1"/>
</dbReference>
<sequence length="153" mass="16192">MERDAPGEISSYVAGLDFAMAEHNREPCAAEPGSSALSVEVVRREACCVVTLAGEIDMATVDQVQRAVGDEPAGATEALIVDFSLVTFCGSSAVSYLLQLAERTRARDAQLAIIPCRYLNRVLEIVGLQRAMPTYDTCADAIAATGCARHGVA</sequence>
<dbReference type="RefSeq" id="WP_112273435.1">
    <property type="nucleotide sequence ID" value="NZ_SWMS01000002.1"/>
</dbReference>
<protein>
    <recommendedName>
        <fullName evidence="2">Anti-sigma factor antagonist</fullName>
    </recommendedName>
</protein>
<dbReference type="Gene3D" id="3.30.750.24">
    <property type="entry name" value="STAS domain"/>
    <property type="match status" value="1"/>
</dbReference>
<dbReference type="InterPro" id="IPR036513">
    <property type="entry name" value="STAS_dom_sf"/>
</dbReference>
<organism evidence="4 5">
    <name type="scientific">Prauserella endophytica</name>
    <dbReference type="NCBI Taxonomy" id="1592324"/>
    <lineage>
        <taxon>Bacteria</taxon>
        <taxon>Bacillati</taxon>
        <taxon>Actinomycetota</taxon>
        <taxon>Actinomycetes</taxon>
        <taxon>Pseudonocardiales</taxon>
        <taxon>Pseudonocardiaceae</taxon>
        <taxon>Prauserella</taxon>
        <taxon>Prauserella coralliicola group</taxon>
    </lineage>
</organism>
<name>A0ABY2S9D3_9PSEU</name>
<proteinExistence type="inferred from homology"/>
<dbReference type="InterPro" id="IPR003658">
    <property type="entry name" value="Anti-sigma_ant"/>
</dbReference>
<dbReference type="PANTHER" id="PTHR33495">
    <property type="entry name" value="ANTI-SIGMA FACTOR ANTAGONIST TM_1081-RELATED-RELATED"/>
    <property type="match status" value="1"/>
</dbReference>
<evidence type="ECO:0000256" key="1">
    <source>
        <dbReference type="ARBA" id="ARBA00009013"/>
    </source>
</evidence>
<dbReference type="PANTHER" id="PTHR33495:SF2">
    <property type="entry name" value="ANTI-SIGMA FACTOR ANTAGONIST TM_1081-RELATED"/>
    <property type="match status" value="1"/>
</dbReference>
<dbReference type="NCBIfam" id="TIGR00377">
    <property type="entry name" value="ant_ant_sig"/>
    <property type="match status" value="1"/>
</dbReference>
<dbReference type="PROSITE" id="PS50801">
    <property type="entry name" value="STAS"/>
    <property type="match status" value="1"/>
</dbReference>
<reference evidence="4 5" key="1">
    <citation type="journal article" date="2015" name="Antonie Van Leeuwenhoek">
        <title>Prauserella endophytica sp. nov., an endophytic actinobacterium isolated from Tamarix taklamakanensis.</title>
        <authorList>
            <person name="Liu J.M."/>
            <person name="Habden X."/>
            <person name="Guo L."/>
            <person name="Tuo L."/>
            <person name="Jiang Z.K."/>
            <person name="Liu S.W."/>
            <person name="Liu X.F."/>
            <person name="Chen L."/>
            <person name="Li R.F."/>
            <person name="Zhang Y.Q."/>
            <person name="Sun C.H."/>
        </authorList>
    </citation>
    <scope>NUCLEOTIDE SEQUENCE [LARGE SCALE GENOMIC DNA]</scope>
    <source>
        <strain evidence="4 5">CGMCC 4.7182</strain>
    </source>
</reference>
<accession>A0ABY2S9D3</accession>
<evidence type="ECO:0000256" key="2">
    <source>
        <dbReference type="RuleBase" id="RU003749"/>
    </source>
</evidence>
<dbReference type="InterPro" id="IPR002645">
    <property type="entry name" value="STAS_dom"/>
</dbReference>
<evidence type="ECO:0000259" key="3">
    <source>
        <dbReference type="PROSITE" id="PS50801"/>
    </source>
</evidence>
<dbReference type="SUPFAM" id="SSF52091">
    <property type="entry name" value="SpoIIaa-like"/>
    <property type="match status" value="1"/>
</dbReference>
<evidence type="ECO:0000313" key="4">
    <source>
        <dbReference type="EMBL" id="TKG72508.1"/>
    </source>
</evidence>
<keyword evidence="5" id="KW-1185">Reference proteome</keyword>